<gene>
    <name evidence="2" type="ORF">pkur_cds_547</name>
</gene>
<reference evidence="2" key="1">
    <citation type="submission" date="2022-06" db="EMBL/GenBank/DDBJ databases">
        <authorList>
            <person name="Legendre M."/>
            <person name="Claverie J.-M."/>
            <person name="Alempic J.-M."/>
            <person name="Abergel C."/>
        </authorList>
    </citation>
    <scope>NUCLEOTIDE SEQUENCE</scope>
    <source>
        <strain evidence="2">Kuranda</strain>
    </source>
</reference>
<evidence type="ECO:0000256" key="1">
    <source>
        <dbReference type="SAM" id="MobiDB-lite"/>
    </source>
</evidence>
<dbReference type="EMBL" id="ON887157">
    <property type="protein sequence ID" value="WBR14721.1"/>
    <property type="molecule type" value="Genomic_DNA"/>
</dbReference>
<evidence type="ECO:0000313" key="3">
    <source>
        <dbReference type="Proteomes" id="UP001185135"/>
    </source>
</evidence>
<sequence length="170" mass="18863">MRLQRREGPIGVSKRHGDASWMADVEGDVVGVDDAERDDLDDDTDDRHDDRHDDIGDVGDMGDGPRIDDGDGGGDDAGGEMVDVVDDDDDRETDEKDRDDDSESDDDRVSRDDVLRSERAEVNGDVRCGIDSPSSSLRSVRWDLAHEAKLRHTDRGERATDDVDDRLVAR</sequence>
<feature type="compositionally biased region" description="Basic and acidic residues" evidence="1">
    <location>
        <begin position="107"/>
        <end position="117"/>
    </location>
</feature>
<feature type="compositionally biased region" description="Acidic residues" evidence="1">
    <location>
        <begin position="25"/>
        <end position="44"/>
    </location>
</feature>
<feature type="region of interest" description="Disordered" evidence="1">
    <location>
        <begin position="1"/>
        <end position="117"/>
    </location>
</feature>
<proteinExistence type="predicted"/>
<accession>A0AA95ECY0</accession>
<organism evidence="2 3">
    <name type="scientific">Pandoravirus kuranda</name>
    <dbReference type="NCBI Taxonomy" id="3019033"/>
    <lineage>
        <taxon>Viruses</taxon>
        <taxon>Pandoravirus</taxon>
    </lineage>
</organism>
<name>A0AA95ECY0_9VIRU</name>
<feature type="compositionally biased region" description="Basic and acidic residues" evidence="1">
    <location>
        <begin position="45"/>
        <end position="55"/>
    </location>
</feature>
<feature type="compositionally biased region" description="Acidic residues" evidence="1">
    <location>
        <begin position="70"/>
        <end position="106"/>
    </location>
</feature>
<dbReference type="Proteomes" id="UP001185135">
    <property type="component" value="Segment"/>
</dbReference>
<evidence type="ECO:0000313" key="2">
    <source>
        <dbReference type="EMBL" id="WBR14721.1"/>
    </source>
</evidence>
<protein>
    <submittedName>
        <fullName evidence="2">Orphan protein</fullName>
    </submittedName>
</protein>